<reference evidence="1" key="1">
    <citation type="journal article" date="2022" name="bioRxiv">
        <title>Sequencing and chromosome-scale assembly of the giantPleurodeles waltlgenome.</title>
        <authorList>
            <person name="Brown T."/>
            <person name="Elewa A."/>
            <person name="Iarovenko S."/>
            <person name="Subramanian E."/>
            <person name="Araus A.J."/>
            <person name="Petzold A."/>
            <person name="Susuki M."/>
            <person name="Suzuki K.-i.T."/>
            <person name="Hayashi T."/>
            <person name="Toyoda A."/>
            <person name="Oliveira C."/>
            <person name="Osipova E."/>
            <person name="Leigh N.D."/>
            <person name="Simon A."/>
            <person name="Yun M.H."/>
        </authorList>
    </citation>
    <scope>NUCLEOTIDE SEQUENCE</scope>
    <source>
        <strain evidence="1">20211129_DDA</strain>
        <tissue evidence="1">Liver</tissue>
    </source>
</reference>
<dbReference type="AlphaFoldDB" id="A0AAV7LAR9"/>
<gene>
    <name evidence="1" type="ORF">NDU88_001367</name>
</gene>
<evidence type="ECO:0000313" key="1">
    <source>
        <dbReference type="EMBL" id="KAJ1088208.1"/>
    </source>
</evidence>
<keyword evidence="2" id="KW-1185">Reference proteome</keyword>
<organism evidence="1 2">
    <name type="scientific">Pleurodeles waltl</name>
    <name type="common">Iberian ribbed newt</name>
    <dbReference type="NCBI Taxonomy" id="8319"/>
    <lineage>
        <taxon>Eukaryota</taxon>
        <taxon>Metazoa</taxon>
        <taxon>Chordata</taxon>
        <taxon>Craniata</taxon>
        <taxon>Vertebrata</taxon>
        <taxon>Euteleostomi</taxon>
        <taxon>Amphibia</taxon>
        <taxon>Batrachia</taxon>
        <taxon>Caudata</taxon>
        <taxon>Salamandroidea</taxon>
        <taxon>Salamandridae</taxon>
        <taxon>Pleurodelinae</taxon>
        <taxon>Pleurodeles</taxon>
    </lineage>
</organism>
<dbReference type="EMBL" id="JANPWB010000015">
    <property type="protein sequence ID" value="KAJ1088208.1"/>
    <property type="molecule type" value="Genomic_DNA"/>
</dbReference>
<comment type="caution">
    <text evidence="1">The sequence shown here is derived from an EMBL/GenBank/DDBJ whole genome shotgun (WGS) entry which is preliminary data.</text>
</comment>
<dbReference type="Proteomes" id="UP001066276">
    <property type="component" value="Chromosome 11"/>
</dbReference>
<proteinExistence type="predicted"/>
<protein>
    <submittedName>
        <fullName evidence="1">Uncharacterized protein</fullName>
    </submittedName>
</protein>
<name>A0AAV7LAR9_PLEWA</name>
<evidence type="ECO:0000313" key="2">
    <source>
        <dbReference type="Proteomes" id="UP001066276"/>
    </source>
</evidence>
<accession>A0AAV7LAR9</accession>
<sequence>MKALPSAQLCRERMMHHFGATLLEHLGCDWSLSFRPVLDCVQPVFRCSWCSFEHALEVCLSQQCPSVIDADLLMFSLRVHYQTCVLRLRLLREADYEIPFLEEVTINSFIGTARDAALVDTGAMEHTCSLVVFDMDLPVLSSVEVENLLLSMTDA</sequence>